<dbReference type="Gene3D" id="4.10.1110.10">
    <property type="entry name" value="AN1-like Zinc finger"/>
    <property type="match status" value="2"/>
</dbReference>
<feature type="domain" description="AN1-type" evidence="6">
    <location>
        <begin position="111"/>
        <end position="159"/>
    </location>
</feature>
<dbReference type="Pfam" id="PF25403">
    <property type="entry name" value="zf-C2H2_ZFAND2"/>
    <property type="match status" value="1"/>
</dbReference>
<keyword evidence="1" id="KW-0479">Metal-binding</keyword>
<evidence type="ECO:0000256" key="3">
    <source>
        <dbReference type="ARBA" id="ARBA00022771"/>
    </source>
</evidence>
<accession>A0A9P5QA31</accession>
<evidence type="ECO:0000256" key="4">
    <source>
        <dbReference type="ARBA" id="ARBA00022833"/>
    </source>
</evidence>
<protein>
    <recommendedName>
        <fullName evidence="6">AN1-type domain-containing protein</fullName>
    </recommendedName>
</protein>
<evidence type="ECO:0000313" key="8">
    <source>
        <dbReference type="Proteomes" id="UP000772434"/>
    </source>
</evidence>
<organism evidence="7 8">
    <name type="scientific">Rhodocollybia butyracea</name>
    <dbReference type="NCBI Taxonomy" id="206335"/>
    <lineage>
        <taxon>Eukaryota</taxon>
        <taxon>Fungi</taxon>
        <taxon>Dikarya</taxon>
        <taxon>Basidiomycota</taxon>
        <taxon>Agaricomycotina</taxon>
        <taxon>Agaricomycetes</taxon>
        <taxon>Agaricomycetidae</taxon>
        <taxon>Agaricales</taxon>
        <taxon>Marasmiineae</taxon>
        <taxon>Omphalotaceae</taxon>
        <taxon>Rhodocollybia</taxon>
    </lineage>
</organism>
<sequence>MSSSSSSRATPKAEQDGPLLAIGQQCTHPTCNLVDFLPFKCQHCQKPFCQDHYKVTGHSCPNYDESKHNRIAPSCPLCNEPVSFRPGEDPNIRMEDHFAKECSVMTGHKAQKSKPICAHRKCTKVLFAPIRCDKCRQDYCPSHRFPADHMCNAPASSTRSSIPVNSRLLALNTKASASQAASATFGAIKKAMSTNSNVAAASQSSTSTSTSKPTVPMPNPFSKVDRYVYSLPISLSIHS</sequence>
<dbReference type="SUPFAM" id="SSF118310">
    <property type="entry name" value="AN1-like Zinc finger"/>
    <property type="match status" value="2"/>
</dbReference>
<keyword evidence="2" id="KW-0677">Repeat</keyword>
<evidence type="ECO:0000259" key="6">
    <source>
        <dbReference type="PROSITE" id="PS51039"/>
    </source>
</evidence>
<evidence type="ECO:0000256" key="1">
    <source>
        <dbReference type="ARBA" id="ARBA00022723"/>
    </source>
</evidence>
<dbReference type="PANTHER" id="PTHR14677">
    <property type="entry name" value="ARSENITE INDUCUBLE RNA ASSOCIATED PROTEIN AIP-1-RELATED"/>
    <property type="match status" value="1"/>
</dbReference>
<keyword evidence="3 5" id="KW-0863">Zinc-finger</keyword>
<comment type="caution">
    <text evidence="7">The sequence shown here is derived from an EMBL/GenBank/DDBJ whole genome shotgun (WGS) entry which is preliminary data.</text>
</comment>
<dbReference type="SMART" id="SM00154">
    <property type="entry name" value="ZnF_AN1"/>
    <property type="match status" value="2"/>
</dbReference>
<keyword evidence="4" id="KW-0862">Zinc</keyword>
<name>A0A9P5QA31_9AGAR</name>
<dbReference type="GO" id="GO:0005737">
    <property type="term" value="C:cytoplasm"/>
    <property type="evidence" value="ECO:0007669"/>
    <property type="project" value="TreeGrafter"/>
</dbReference>
<dbReference type="EMBL" id="JADNRY010000003">
    <property type="protein sequence ID" value="KAF9077765.1"/>
    <property type="molecule type" value="Genomic_DNA"/>
</dbReference>
<evidence type="ECO:0000256" key="5">
    <source>
        <dbReference type="PROSITE-ProRule" id="PRU00449"/>
    </source>
</evidence>
<evidence type="ECO:0000256" key="2">
    <source>
        <dbReference type="ARBA" id="ARBA00022737"/>
    </source>
</evidence>
<dbReference type="InterPro" id="IPR035896">
    <property type="entry name" value="AN1-like_Znf"/>
</dbReference>
<dbReference type="InterPro" id="IPR000058">
    <property type="entry name" value="Znf_AN1"/>
</dbReference>
<dbReference type="PROSITE" id="PS51039">
    <property type="entry name" value="ZF_AN1"/>
    <property type="match status" value="1"/>
</dbReference>
<dbReference type="GO" id="GO:0008270">
    <property type="term" value="F:zinc ion binding"/>
    <property type="evidence" value="ECO:0007669"/>
    <property type="project" value="UniProtKB-KW"/>
</dbReference>
<dbReference type="AlphaFoldDB" id="A0A9P5QA31"/>
<dbReference type="Proteomes" id="UP000772434">
    <property type="component" value="Unassembled WGS sequence"/>
</dbReference>
<dbReference type="Pfam" id="PF01428">
    <property type="entry name" value="zf-AN1"/>
    <property type="match status" value="2"/>
</dbReference>
<keyword evidence="8" id="KW-1185">Reference proteome</keyword>
<dbReference type="OrthoDB" id="431929at2759"/>
<dbReference type="PANTHER" id="PTHR14677:SF40">
    <property type="entry name" value="CDC48-ASSOCIATED UBIQUITIN-LIKE_ZINC FINGER PROTEIN 1"/>
    <property type="match status" value="1"/>
</dbReference>
<reference evidence="7" key="1">
    <citation type="submission" date="2020-11" db="EMBL/GenBank/DDBJ databases">
        <authorList>
            <consortium name="DOE Joint Genome Institute"/>
            <person name="Ahrendt S."/>
            <person name="Riley R."/>
            <person name="Andreopoulos W."/>
            <person name="Labutti K."/>
            <person name="Pangilinan J."/>
            <person name="Ruiz-Duenas F.J."/>
            <person name="Barrasa J.M."/>
            <person name="Sanchez-Garcia M."/>
            <person name="Camarero S."/>
            <person name="Miyauchi S."/>
            <person name="Serrano A."/>
            <person name="Linde D."/>
            <person name="Babiker R."/>
            <person name="Drula E."/>
            <person name="Ayuso-Fernandez I."/>
            <person name="Pacheco R."/>
            <person name="Padilla G."/>
            <person name="Ferreira P."/>
            <person name="Barriuso J."/>
            <person name="Kellner H."/>
            <person name="Castanera R."/>
            <person name="Alfaro M."/>
            <person name="Ramirez L."/>
            <person name="Pisabarro A.G."/>
            <person name="Kuo A."/>
            <person name="Tritt A."/>
            <person name="Lipzen A."/>
            <person name="He G."/>
            <person name="Yan M."/>
            <person name="Ng V."/>
            <person name="Cullen D."/>
            <person name="Martin F."/>
            <person name="Rosso M.-N."/>
            <person name="Henrissat B."/>
            <person name="Hibbett D."/>
            <person name="Martinez A.T."/>
            <person name="Grigoriev I.V."/>
        </authorList>
    </citation>
    <scope>NUCLEOTIDE SEQUENCE</scope>
    <source>
        <strain evidence="7">AH 40177</strain>
    </source>
</reference>
<evidence type="ECO:0000313" key="7">
    <source>
        <dbReference type="EMBL" id="KAF9077765.1"/>
    </source>
</evidence>
<dbReference type="InterPro" id="IPR057357">
    <property type="entry name" value="Znf-C2H2_ZFAND2A/B"/>
</dbReference>
<proteinExistence type="predicted"/>
<gene>
    <name evidence="7" type="ORF">BDP27DRAFT_1208694</name>
</gene>